<dbReference type="SUPFAM" id="SSF103515">
    <property type="entry name" value="Autotransporter"/>
    <property type="match status" value="1"/>
</dbReference>
<dbReference type="EMBL" id="SRMO01000096">
    <property type="protein sequence ID" value="TGG90099.1"/>
    <property type="molecule type" value="Genomic_DNA"/>
</dbReference>
<accession>A0A524RKE5</accession>
<reference evidence="2 3" key="1">
    <citation type="journal article" date="2019" name="mSystems">
        <title>Life at home and on the roam: Genomic adaptions reflect the dual lifestyle of an intracellular, facultative symbiont.</title>
        <authorList>
            <person name="Burgsdorf I."/>
        </authorList>
    </citation>
    <scope>NUCLEOTIDE SEQUENCE [LARGE SCALE GENOMIC DNA]</scope>
    <source>
        <strain evidence="2">277cV</strain>
    </source>
</reference>
<organism evidence="2 3">
    <name type="scientific">Aphanocapsa feldmannii 277cV</name>
    <dbReference type="NCBI Taxonomy" id="2507553"/>
    <lineage>
        <taxon>Bacteria</taxon>
        <taxon>Bacillati</taxon>
        <taxon>Cyanobacteriota</taxon>
        <taxon>Cyanophyceae</taxon>
        <taxon>Oscillatoriophycideae</taxon>
        <taxon>Chroococcales</taxon>
        <taxon>Microcystaceae</taxon>
        <taxon>Aphanocapsa</taxon>
    </lineage>
</organism>
<evidence type="ECO:0000256" key="1">
    <source>
        <dbReference type="SAM" id="MobiDB-lite"/>
    </source>
</evidence>
<proteinExistence type="predicted"/>
<dbReference type="InterPro" id="IPR036709">
    <property type="entry name" value="Autotransporte_beta_dom_sf"/>
</dbReference>
<gene>
    <name evidence="2" type="ORF">ERJ67_11275</name>
</gene>
<comment type="caution">
    <text evidence="2">The sequence shown here is derived from an EMBL/GenBank/DDBJ whole genome shotgun (WGS) entry which is preliminary data.</text>
</comment>
<dbReference type="Gene3D" id="2.40.128.130">
    <property type="entry name" value="Autotransporter beta-domain"/>
    <property type="match status" value="1"/>
</dbReference>
<evidence type="ECO:0008006" key="4">
    <source>
        <dbReference type="Google" id="ProtNLM"/>
    </source>
</evidence>
<name>A0A524RKE5_9CHRO</name>
<sequence length="617" mass="65149">MASGTLEPLMLYVGGGDDSRDGHDAFRMNHVNDLIWTFESSDPGVASVKPESPGSSMVMVTPVREGKASITVTATATAANGNRIADRASFLVTVVTSPAEEAGIRSAFSGQGRVVLGSVTDMIGERFDSDTGTSGSVCLSSAAGPDSESGTSGDNAIAGSYGSHGGYGESNDDLIASDIWQGESWNTDLAATGLRGVPHVGQRDEDSMDKTFDDLLELFRGRPHSLHPADWGLGCGSGAVGELSRPWTLWAGTDLQWARGGTETSDFDGAWDFLYLGADRAFAEQWLGGISLSRVWGEVDYSFADATARGDGQLSSNLTAIYPYLHGQLSSNLELWAIGGIGFGDVENEREHVDGDADQGDLQMRLLSLGLRRSLSQVGSAMDLALSGDAGFLNLSAEGDGSLDGAEASIGRFRLGLELSRPFANGVEPFAQLHGRYDSGDGPTGAAGEMVLGLRYGDERFNLELRGNHLTSAADFQQCGAKARLDYGPATDGTGLNLALTSQWGAEENGDSFLDGHTMELPTPALVSAQSGGDSLAAEISGEIGYSLSMGQQWGILTPNLGYDHSGNGSSRSRVGLAYALSSDLDRDIELRLDLARNERRQEDPDHSVELSTTLRF</sequence>
<evidence type="ECO:0000313" key="3">
    <source>
        <dbReference type="Proteomes" id="UP000317990"/>
    </source>
</evidence>
<feature type="compositionally biased region" description="Polar residues" evidence="1">
    <location>
        <begin position="130"/>
        <end position="139"/>
    </location>
</feature>
<feature type="region of interest" description="Disordered" evidence="1">
    <location>
        <begin position="130"/>
        <end position="157"/>
    </location>
</feature>
<evidence type="ECO:0000313" key="2">
    <source>
        <dbReference type="EMBL" id="TGG90099.1"/>
    </source>
</evidence>
<dbReference type="Proteomes" id="UP000317990">
    <property type="component" value="Unassembled WGS sequence"/>
</dbReference>
<dbReference type="Gene3D" id="2.60.40.1080">
    <property type="match status" value="1"/>
</dbReference>
<dbReference type="AlphaFoldDB" id="A0A524RKE5"/>
<protein>
    <recommendedName>
        <fullName evidence="4">Autotransporter domain-containing protein</fullName>
    </recommendedName>
</protein>